<dbReference type="InterPro" id="IPR012337">
    <property type="entry name" value="RNaseH-like_sf"/>
</dbReference>
<dbReference type="InterPro" id="IPR044730">
    <property type="entry name" value="RNase_H-like_dom_plant"/>
</dbReference>
<evidence type="ECO:0000259" key="1">
    <source>
        <dbReference type="Pfam" id="PF13456"/>
    </source>
</evidence>
<dbReference type="GO" id="GO:0004523">
    <property type="term" value="F:RNA-DNA hybrid ribonuclease activity"/>
    <property type="evidence" value="ECO:0007669"/>
    <property type="project" value="InterPro"/>
</dbReference>
<dbReference type="Gene3D" id="3.30.420.10">
    <property type="entry name" value="Ribonuclease H-like superfamily/Ribonuclease H"/>
    <property type="match status" value="1"/>
</dbReference>
<dbReference type="PANTHER" id="PTHR47723:SF19">
    <property type="entry name" value="POLYNUCLEOTIDYL TRANSFERASE, RIBONUCLEASE H-LIKE SUPERFAMILY PROTEIN"/>
    <property type="match status" value="1"/>
</dbReference>
<gene>
    <name evidence="2" type="ORF">RND71_014413</name>
</gene>
<organism evidence="2 3">
    <name type="scientific">Anisodus tanguticus</name>
    <dbReference type="NCBI Taxonomy" id="243964"/>
    <lineage>
        <taxon>Eukaryota</taxon>
        <taxon>Viridiplantae</taxon>
        <taxon>Streptophyta</taxon>
        <taxon>Embryophyta</taxon>
        <taxon>Tracheophyta</taxon>
        <taxon>Spermatophyta</taxon>
        <taxon>Magnoliopsida</taxon>
        <taxon>eudicotyledons</taxon>
        <taxon>Gunneridae</taxon>
        <taxon>Pentapetalae</taxon>
        <taxon>asterids</taxon>
        <taxon>lamiids</taxon>
        <taxon>Solanales</taxon>
        <taxon>Solanaceae</taxon>
        <taxon>Solanoideae</taxon>
        <taxon>Hyoscyameae</taxon>
        <taxon>Anisodus</taxon>
    </lineage>
</organism>
<dbReference type="SUPFAM" id="SSF53098">
    <property type="entry name" value="Ribonuclease H-like"/>
    <property type="match status" value="1"/>
</dbReference>
<keyword evidence="3" id="KW-1185">Reference proteome</keyword>
<protein>
    <recommendedName>
        <fullName evidence="1">RNase H type-1 domain-containing protein</fullName>
    </recommendedName>
</protein>
<comment type="caution">
    <text evidence="2">The sequence shown here is derived from an EMBL/GenBank/DDBJ whole genome shotgun (WGS) entry which is preliminary data.</text>
</comment>
<dbReference type="Proteomes" id="UP001291623">
    <property type="component" value="Unassembled WGS sequence"/>
</dbReference>
<proteinExistence type="predicted"/>
<dbReference type="EMBL" id="JAVYJV010000007">
    <property type="protein sequence ID" value="KAK4366533.1"/>
    <property type="molecule type" value="Genomic_DNA"/>
</dbReference>
<dbReference type="InterPro" id="IPR036397">
    <property type="entry name" value="RNaseH_sf"/>
</dbReference>
<dbReference type="CDD" id="cd06222">
    <property type="entry name" value="RNase_H_like"/>
    <property type="match status" value="1"/>
</dbReference>
<accession>A0AAE1VE45</accession>
<reference evidence="2" key="1">
    <citation type="submission" date="2023-12" db="EMBL/GenBank/DDBJ databases">
        <title>Genome assembly of Anisodus tanguticus.</title>
        <authorList>
            <person name="Wang Y.-J."/>
        </authorList>
    </citation>
    <scope>NUCLEOTIDE SEQUENCE</scope>
    <source>
        <strain evidence="2">KB-2021</strain>
        <tissue evidence="2">Leaf</tissue>
    </source>
</reference>
<sequence length="128" mass="14823">MAENRDDISLFPRIWTSQSELAKHSIHHLFWLNYSSYNGQIQLLALKKGLQLAHDLNFYPLEIETDSTDVITALHKGNDSYDFLVSSCIWLIHQVRKVQVYHNFREANQVSHLLAKAASNSNSEQIQR</sequence>
<evidence type="ECO:0000313" key="2">
    <source>
        <dbReference type="EMBL" id="KAK4366533.1"/>
    </source>
</evidence>
<dbReference type="Pfam" id="PF13456">
    <property type="entry name" value="RVT_3"/>
    <property type="match status" value="1"/>
</dbReference>
<dbReference type="GO" id="GO:0003676">
    <property type="term" value="F:nucleic acid binding"/>
    <property type="evidence" value="ECO:0007669"/>
    <property type="project" value="InterPro"/>
</dbReference>
<dbReference type="InterPro" id="IPR053151">
    <property type="entry name" value="RNase_H-like"/>
</dbReference>
<dbReference type="AlphaFoldDB" id="A0AAE1VE45"/>
<dbReference type="PANTHER" id="PTHR47723">
    <property type="entry name" value="OS05G0353850 PROTEIN"/>
    <property type="match status" value="1"/>
</dbReference>
<dbReference type="InterPro" id="IPR002156">
    <property type="entry name" value="RNaseH_domain"/>
</dbReference>
<feature type="domain" description="RNase H type-1" evidence="1">
    <location>
        <begin position="40"/>
        <end position="118"/>
    </location>
</feature>
<evidence type="ECO:0000313" key="3">
    <source>
        <dbReference type="Proteomes" id="UP001291623"/>
    </source>
</evidence>
<name>A0AAE1VE45_9SOLA</name>